<evidence type="ECO:0000313" key="3">
    <source>
        <dbReference type="EMBL" id="CAI2383057.1"/>
    </source>
</evidence>
<dbReference type="EMBL" id="CAMPGE010025282">
    <property type="protein sequence ID" value="CAI2383057.1"/>
    <property type="molecule type" value="Genomic_DNA"/>
</dbReference>
<organism evidence="3 4">
    <name type="scientific">Euplotes crassus</name>
    <dbReference type="NCBI Taxonomy" id="5936"/>
    <lineage>
        <taxon>Eukaryota</taxon>
        <taxon>Sar</taxon>
        <taxon>Alveolata</taxon>
        <taxon>Ciliophora</taxon>
        <taxon>Intramacronucleata</taxon>
        <taxon>Spirotrichea</taxon>
        <taxon>Hypotrichia</taxon>
        <taxon>Euplotida</taxon>
        <taxon>Euplotidae</taxon>
        <taxon>Moneuplotes</taxon>
    </lineage>
</organism>
<gene>
    <name evidence="3" type="ORF">ECRASSUSDP1_LOCUS24548</name>
</gene>
<comment type="caution">
    <text evidence="3">The sequence shown here is derived from an EMBL/GenBank/DDBJ whole genome shotgun (WGS) entry which is preliminary data.</text>
</comment>
<evidence type="ECO:0000313" key="4">
    <source>
        <dbReference type="Proteomes" id="UP001295684"/>
    </source>
</evidence>
<sequence length="174" mass="20179">MSLGPCFTPKLAFNLFSEYLEDGNTKIMSVQKLKCALLYLFGKKPSDEDLLTILSSIAPRIKPLESLEELDALTEHEFTLVYLKLIDQYATRVTFQVPSEYEVYSEVFEIFEDFEHQNEDKKGFISKQDFKAAVAQYMPESQYEDLDQIFGYIDSNKDGEVSFKDFVDLLKFKI</sequence>
<reference evidence="3" key="1">
    <citation type="submission" date="2023-07" db="EMBL/GenBank/DDBJ databases">
        <authorList>
            <consortium name="AG Swart"/>
            <person name="Singh M."/>
            <person name="Singh A."/>
            <person name="Seah K."/>
            <person name="Emmerich C."/>
        </authorList>
    </citation>
    <scope>NUCLEOTIDE SEQUENCE</scope>
    <source>
        <strain evidence="3">DP1</strain>
    </source>
</reference>
<evidence type="ECO:0000256" key="1">
    <source>
        <dbReference type="ARBA" id="ARBA00022837"/>
    </source>
</evidence>
<dbReference type="InterPro" id="IPR011992">
    <property type="entry name" value="EF-hand-dom_pair"/>
</dbReference>
<dbReference type="AlphaFoldDB" id="A0AAD1Y517"/>
<name>A0AAD1Y517_EUPCR</name>
<dbReference type="Proteomes" id="UP001295684">
    <property type="component" value="Unassembled WGS sequence"/>
</dbReference>
<dbReference type="GO" id="GO:0005509">
    <property type="term" value="F:calcium ion binding"/>
    <property type="evidence" value="ECO:0007669"/>
    <property type="project" value="InterPro"/>
</dbReference>
<accession>A0AAD1Y517</accession>
<proteinExistence type="predicted"/>
<dbReference type="InterPro" id="IPR018247">
    <property type="entry name" value="EF_Hand_1_Ca_BS"/>
</dbReference>
<feature type="domain" description="EF-hand" evidence="2">
    <location>
        <begin position="105"/>
        <end position="140"/>
    </location>
</feature>
<dbReference type="CDD" id="cd00051">
    <property type="entry name" value="EFh"/>
    <property type="match status" value="1"/>
</dbReference>
<feature type="domain" description="EF-hand" evidence="2">
    <location>
        <begin position="141"/>
        <end position="174"/>
    </location>
</feature>
<protein>
    <recommendedName>
        <fullName evidence="2">EF-hand domain-containing protein</fullName>
    </recommendedName>
</protein>
<keyword evidence="1" id="KW-0106">Calcium</keyword>
<dbReference type="InterPro" id="IPR002048">
    <property type="entry name" value="EF_hand_dom"/>
</dbReference>
<keyword evidence="4" id="KW-1185">Reference proteome</keyword>
<dbReference type="Gene3D" id="1.10.238.10">
    <property type="entry name" value="EF-hand"/>
    <property type="match status" value="1"/>
</dbReference>
<dbReference type="Pfam" id="PF13499">
    <property type="entry name" value="EF-hand_7"/>
    <property type="match status" value="1"/>
</dbReference>
<dbReference type="PROSITE" id="PS00018">
    <property type="entry name" value="EF_HAND_1"/>
    <property type="match status" value="1"/>
</dbReference>
<dbReference type="SMART" id="SM00054">
    <property type="entry name" value="EFh"/>
    <property type="match status" value="2"/>
</dbReference>
<dbReference type="SUPFAM" id="SSF47473">
    <property type="entry name" value="EF-hand"/>
    <property type="match status" value="1"/>
</dbReference>
<evidence type="ECO:0000259" key="2">
    <source>
        <dbReference type="PROSITE" id="PS50222"/>
    </source>
</evidence>
<dbReference type="PROSITE" id="PS50222">
    <property type="entry name" value="EF_HAND_2"/>
    <property type="match status" value="2"/>
</dbReference>